<accession>A0A7H0VCV6</accession>
<evidence type="ECO:0000256" key="2">
    <source>
        <dbReference type="ARBA" id="ARBA00022676"/>
    </source>
</evidence>
<dbReference type="InterPro" id="IPR001173">
    <property type="entry name" value="Glyco_trans_2-like"/>
</dbReference>
<proteinExistence type="inferred from homology"/>
<dbReference type="RefSeq" id="WP_210758086.1">
    <property type="nucleotide sequence ID" value="NZ_CP060139.1"/>
</dbReference>
<dbReference type="EMBL" id="CP060139">
    <property type="protein sequence ID" value="QNR23554.1"/>
    <property type="molecule type" value="Genomic_DNA"/>
</dbReference>
<keyword evidence="3 5" id="KW-0808">Transferase</keyword>
<organism evidence="5 6">
    <name type="scientific">Croceimicrobium hydrocarbonivorans</name>
    <dbReference type="NCBI Taxonomy" id="2761580"/>
    <lineage>
        <taxon>Bacteria</taxon>
        <taxon>Pseudomonadati</taxon>
        <taxon>Bacteroidota</taxon>
        <taxon>Flavobacteriia</taxon>
        <taxon>Flavobacteriales</taxon>
        <taxon>Owenweeksiaceae</taxon>
        <taxon>Croceimicrobium</taxon>
    </lineage>
</organism>
<dbReference type="Pfam" id="PF00535">
    <property type="entry name" value="Glycos_transf_2"/>
    <property type="match status" value="1"/>
</dbReference>
<keyword evidence="2" id="KW-0328">Glycosyltransferase</keyword>
<evidence type="ECO:0000313" key="6">
    <source>
        <dbReference type="Proteomes" id="UP000516305"/>
    </source>
</evidence>
<evidence type="ECO:0000313" key="5">
    <source>
        <dbReference type="EMBL" id="QNR23554.1"/>
    </source>
</evidence>
<name>A0A7H0VCV6_9FLAO</name>
<reference evidence="5 6" key="1">
    <citation type="submission" date="2020-08" db="EMBL/GenBank/DDBJ databases">
        <title>Croceimicrobium hydrocarbonivorans gen. nov., sp. nov., a novel marine bacterium isolated from a bacterial consortium that degrades polyethylene terephthalate.</title>
        <authorList>
            <person name="Liu R."/>
        </authorList>
    </citation>
    <scope>NUCLEOTIDE SEQUENCE [LARGE SCALE GENOMIC DNA]</scope>
    <source>
        <strain evidence="5 6">A20-9</strain>
    </source>
</reference>
<feature type="domain" description="Glycosyltransferase 2-like" evidence="4">
    <location>
        <begin position="8"/>
        <end position="180"/>
    </location>
</feature>
<protein>
    <submittedName>
        <fullName evidence="5">Glycosyltransferase family 2 protein</fullName>
    </submittedName>
</protein>
<dbReference type="KEGG" id="chyd:H4K34_14375"/>
<dbReference type="SUPFAM" id="SSF53448">
    <property type="entry name" value="Nucleotide-diphospho-sugar transferases"/>
    <property type="match status" value="1"/>
</dbReference>
<gene>
    <name evidence="5" type="ORF">H4K34_14375</name>
</gene>
<keyword evidence="6" id="KW-1185">Reference proteome</keyword>
<dbReference type="PANTHER" id="PTHR43179">
    <property type="entry name" value="RHAMNOSYLTRANSFERASE WBBL"/>
    <property type="match status" value="1"/>
</dbReference>
<dbReference type="InterPro" id="IPR029044">
    <property type="entry name" value="Nucleotide-diphossugar_trans"/>
</dbReference>
<comment type="similarity">
    <text evidence="1">Belongs to the glycosyltransferase 2 family.</text>
</comment>
<sequence>MQQAKVSFLTVNYKQSAVTLDLVSSLEKMTYSNWECIVVDNASESQELEQALSEKPQFKCLRSTENLGFAGGNNLGLPLCDGDYIFLINNDTEVPENFLEPILEFASGLDNLGALSPMIRYFDEPQKIQFAGCTEMNKITLRNSGIGDGELDEGQYTKAYPVPFCHGAAMMVPRAVIDKVGEMRDDYFLYYEELDWCERIRQAGYENWYCGYSFLWHKESVSTGRNSPLKTYYLTRNRLLFARRNYAAFTQLLNYLYFGLVALPKNLISFGLRKEFEQARAFWRGYVYNLTHKASDSADRY</sequence>
<evidence type="ECO:0000259" key="4">
    <source>
        <dbReference type="Pfam" id="PF00535"/>
    </source>
</evidence>
<dbReference type="Gene3D" id="3.90.550.10">
    <property type="entry name" value="Spore Coat Polysaccharide Biosynthesis Protein SpsA, Chain A"/>
    <property type="match status" value="1"/>
</dbReference>
<evidence type="ECO:0000256" key="1">
    <source>
        <dbReference type="ARBA" id="ARBA00006739"/>
    </source>
</evidence>
<dbReference type="Proteomes" id="UP000516305">
    <property type="component" value="Chromosome"/>
</dbReference>
<dbReference type="AlphaFoldDB" id="A0A7H0VCV6"/>
<evidence type="ECO:0000256" key="3">
    <source>
        <dbReference type="ARBA" id="ARBA00022679"/>
    </source>
</evidence>
<dbReference type="GO" id="GO:0016757">
    <property type="term" value="F:glycosyltransferase activity"/>
    <property type="evidence" value="ECO:0007669"/>
    <property type="project" value="UniProtKB-KW"/>
</dbReference>
<dbReference type="CDD" id="cd04186">
    <property type="entry name" value="GT_2_like_c"/>
    <property type="match status" value="1"/>
</dbReference>
<dbReference type="PANTHER" id="PTHR43179:SF12">
    <property type="entry name" value="GALACTOFURANOSYLTRANSFERASE GLFT2"/>
    <property type="match status" value="1"/>
</dbReference>